<dbReference type="AlphaFoldDB" id="Q13RS2"/>
<dbReference type="Proteomes" id="UP000001817">
    <property type="component" value="Chromosome 2"/>
</dbReference>
<name>Q13RS2_PARXL</name>
<sequence>MSNTACTRSIAKPAGIEKQRVAGSPVRCSGQKKLDARMTFHTLKQPRTTRQDKSAIRSGCRRVPPNAGFIGHDFQVRVLTHRNRHREFDSHSIHLNHA</sequence>
<reference evidence="1 2" key="1">
    <citation type="journal article" date="2006" name="Proc. Natl. Acad. Sci. U.S.A.">
        <title>Burkholderia xenovorans LB400 harbors a multi-replicon, 9.73-Mbp genome shaped for versatility.</title>
        <authorList>
            <person name="Chain P.S."/>
            <person name="Denef V.J."/>
            <person name="Konstantinidis K.T."/>
            <person name="Vergez L.M."/>
            <person name="Agullo L."/>
            <person name="Reyes V.L."/>
            <person name="Hauser L."/>
            <person name="Cordova M."/>
            <person name="Gomez L."/>
            <person name="Gonzalez M."/>
            <person name="Land M."/>
            <person name="Lao V."/>
            <person name="Larimer F."/>
            <person name="LiPuma J.J."/>
            <person name="Mahenthiralingam E."/>
            <person name="Malfatti S.A."/>
            <person name="Marx C.J."/>
            <person name="Parnell J.J."/>
            <person name="Ramette A."/>
            <person name="Richardson P."/>
            <person name="Seeger M."/>
            <person name="Smith D."/>
            <person name="Spilker T."/>
            <person name="Sul W.J."/>
            <person name="Tsoi T.V."/>
            <person name="Ulrich L.E."/>
            <person name="Zhulin I.B."/>
            <person name="Tiedje J.M."/>
        </authorList>
    </citation>
    <scope>NUCLEOTIDE SEQUENCE [LARGE SCALE GENOMIC DNA]</scope>
    <source>
        <strain evidence="1 2">LB400</strain>
    </source>
</reference>
<dbReference type="EMBL" id="CP000271">
    <property type="protein sequence ID" value="ABE33217.1"/>
    <property type="molecule type" value="Genomic_DNA"/>
</dbReference>
<dbReference type="STRING" id="266265.Bxe_B2778"/>
<gene>
    <name evidence="1" type="ORF">Bxe_B2778</name>
</gene>
<protein>
    <submittedName>
        <fullName evidence="1">Uncharacterized protein</fullName>
    </submittedName>
</protein>
<evidence type="ECO:0000313" key="2">
    <source>
        <dbReference type="Proteomes" id="UP000001817"/>
    </source>
</evidence>
<keyword evidence="2" id="KW-1185">Reference proteome</keyword>
<evidence type="ECO:0000313" key="1">
    <source>
        <dbReference type="EMBL" id="ABE33217.1"/>
    </source>
</evidence>
<proteinExistence type="predicted"/>
<organism evidence="1 2">
    <name type="scientific">Paraburkholderia xenovorans (strain LB400)</name>
    <dbReference type="NCBI Taxonomy" id="266265"/>
    <lineage>
        <taxon>Bacteria</taxon>
        <taxon>Pseudomonadati</taxon>
        <taxon>Pseudomonadota</taxon>
        <taxon>Betaproteobacteria</taxon>
        <taxon>Burkholderiales</taxon>
        <taxon>Burkholderiaceae</taxon>
        <taxon>Paraburkholderia</taxon>
    </lineage>
</organism>
<accession>Q13RS2</accession>
<dbReference type="KEGG" id="bxe:Bxe_B2778"/>